<reference evidence="2" key="1">
    <citation type="submission" date="2019-05" db="EMBL/GenBank/DDBJ databases">
        <title>Annotation for the trematode Fasciolopsis buski.</title>
        <authorList>
            <person name="Choi Y.-J."/>
        </authorList>
    </citation>
    <scope>NUCLEOTIDE SEQUENCE</scope>
    <source>
        <strain evidence="2">HT</strain>
        <tissue evidence="2">Whole worm</tissue>
    </source>
</reference>
<name>A0A8E0RN91_9TREM</name>
<organism evidence="2 3">
    <name type="scientific">Fasciolopsis buskii</name>
    <dbReference type="NCBI Taxonomy" id="27845"/>
    <lineage>
        <taxon>Eukaryota</taxon>
        <taxon>Metazoa</taxon>
        <taxon>Spiralia</taxon>
        <taxon>Lophotrochozoa</taxon>
        <taxon>Platyhelminthes</taxon>
        <taxon>Trematoda</taxon>
        <taxon>Digenea</taxon>
        <taxon>Plagiorchiida</taxon>
        <taxon>Echinostomata</taxon>
        <taxon>Echinostomatoidea</taxon>
        <taxon>Fasciolidae</taxon>
        <taxon>Fasciolopsis</taxon>
    </lineage>
</organism>
<evidence type="ECO:0000313" key="2">
    <source>
        <dbReference type="EMBL" id="KAA0188507.1"/>
    </source>
</evidence>
<protein>
    <submittedName>
        <fullName evidence="2">Talin-2</fullName>
    </submittedName>
</protein>
<dbReference type="EMBL" id="LUCM01008380">
    <property type="protein sequence ID" value="KAA0188507.1"/>
    <property type="molecule type" value="Genomic_DNA"/>
</dbReference>
<evidence type="ECO:0000256" key="1">
    <source>
        <dbReference type="SAM" id="MobiDB-lite"/>
    </source>
</evidence>
<proteinExistence type="predicted"/>
<feature type="region of interest" description="Disordered" evidence="1">
    <location>
        <begin position="53"/>
        <end position="76"/>
    </location>
</feature>
<feature type="non-terminal residue" evidence="2">
    <location>
        <position position="1"/>
    </location>
</feature>
<feature type="compositionally biased region" description="Polar residues" evidence="1">
    <location>
        <begin position="60"/>
        <end position="72"/>
    </location>
</feature>
<gene>
    <name evidence="2" type="ORF">FBUS_03470</name>
</gene>
<accession>A0A8E0RN91</accession>
<dbReference type="Proteomes" id="UP000728185">
    <property type="component" value="Unassembled WGS sequence"/>
</dbReference>
<comment type="caution">
    <text evidence="2">The sequence shown here is derived from an EMBL/GenBank/DDBJ whole genome shotgun (WGS) entry which is preliminary data.</text>
</comment>
<evidence type="ECO:0000313" key="3">
    <source>
        <dbReference type="Proteomes" id="UP000728185"/>
    </source>
</evidence>
<keyword evidence="3" id="KW-1185">Reference proteome</keyword>
<dbReference type="AlphaFoldDB" id="A0A8E0RN91"/>
<sequence length="194" mass="21664">CLEDLLKQADAVVTAILDAGIQSAFSGVARNAQSCLTDLPLCCTNSEQVLNNEPPKLDQLNGNKSPNLTVPTPSGKKDDEYWASTFTKINERLDSLSPELLNGTHRLLPDETLDSVFVTLWSAVSRFNRVYPALEAIAHPDGVNRSWRNLPPFVSRVIERRRAKPDKKARWAGSLEVVNEFWTTWLPLSMEFVA</sequence>